<dbReference type="GO" id="GO:0016491">
    <property type="term" value="F:oxidoreductase activity"/>
    <property type="evidence" value="ECO:0007669"/>
    <property type="project" value="UniProtKB-KW"/>
</dbReference>
<accession>A0AA39UJ30</accession>
<dbReference type="Proteomes" id="UP001175227">
    <property type="component" value="Unassembled WGS sequence"/>
</dbReference>
<proteinExistence type="predicted"/>
<comment type="caution">
    <text evidence="2">The sequence shown here is derived from an EMBL/GenBank/DDBJ whole genome shotgun (WGS) entry which is preliminary data.</text>
</comment>
<dbReference type="AlphaFoldDB" id="A0AA39UJ30"/>
<keyword evidence="3" id="KW-1185">Reference proteome</keyword>
<dbReference type="InterPro" id="IPR002347">
    <property type="entry name" value="SDR_fam"/>
</dbReference>
<dbReference type="PANTHER" id="PTHR43157">
    <property type="entry name" value="PHOSPHATIDYLINOSITOL-GLYCAN BIOSYNTHESIS CLASS F PROTEIN-RELATED"/>
    <property type="match status" value="1"/>
</dbReference>
<dbReference type="PANTHER" id="PTHR43157:SF31">
    <property type="entry name" value="PHOSPHATIDYLINOSITOL-GLYCAN BIOSYNTHESIS CLASS F PROTEIN"/>
    <property type="match status" value="1"/>
</dbReference>
<evidence type="ECO:0000313" key="3">
    <source>
        <dbReference type="Proteomes" id="UP001175227"/>
    </source>
</evidence>
<keyword evidence="1" id="KW-0560">Oxidoreductase</keyword>
<protein>
    <submittedName>
        <fullName evidence="2">Uncharacterized protein</fullName>
    </submittedName>
</protein>
<dbReference type="SUPFAM" id="SSF51735">
    <property type="entry name" value="NAD(P)-binding Rossmann-fold domains"/>
    <property type="match status" value="1"/>
</dbReference>
<evidence type="ECO:0000313" key="2">
    <source>
        <dbReference type="EMBL" id="KAK0480915.1"/>
    </source>
</evidence>
<dbReference type="EMBL" id="JAUEPR010000009">
    <property type="protein sequence ID" value="KAK0480915.1"/>
    <property type="molecule type" value="Genomic_DNA"/>
</dbReference>
<dbReference type="InterPro" id="IPR036291">
    <property type="entry name" value="NAD(P)-bd_dom_sf"/>
</dbReference>
<evidence type="ECO:0000256" key="1">
    <source>
        <dbReference type="ARBA" id="ARBA00023002"/>
    </source>
</evidence>
<feature type="non-terminal residue" evidence="2">
    <location>
        <position position="1"/>
    </location>
</feature>
<name>A0AA39UJ30_9AGAR</name>
<sequence length="52" mass="5772">LSPAFDVVDLKGKVVIVTGENSGIGYWTVRHLARAGAKVYMAARNETRQRRL</sequence>
<organism evidence="2 3">
    <name type="scientific">Armillaria novae-zelandiae</name>
    <dbReference type="NCBI Taxonomy" id="153914"/>
    <lineage>
        <taxon>Eukaryota</taxon>
        <taxon>Fungi</taxon>
        <taxon>Dikarya</taxon>
        <taxon>Basidiomycota</taxon>
        <taxon>Agaricomycotina</taxon>
        <taxon>Agaricomycetes</taxon>
        <taxon>Agaricomycetidae</taxon>
        <taxon>Agaricales</taxon>
        <taxon>Marasmiineae</taxon>
        <taxon>Physalacriaceae</taxon>
        <taxon>Armillaria</taxon>
    </lineage>
</organism>
<dbReference type="Gene3D" id="3.40.50.720">
    <property type="entry name" value="NAD(P)-binding Rossmann-like Domain"/>
    <property type="match status" value="1"/>
</dbReference>
<reference evidence="2" key="1">
    <citation type="submission" date="2023-06" db="EMBL/GenBank/DDBJ databases">
        <authorList>
            <consortium name="Lawrence Berkeley National Laboratory"/>
            <person name="Ahrendt S."/>
            <person name="Sahu N."/>
            <person name="Indic B."/>
            <person name="Wong-Bajracharya J."/>
            <person name="Merenyi Z."/>
            <person name="Ke H.-M."/>
            <person name="Monk M."/>
            <person name="Kocsube S."/>
            <person name="Drula E."/>
            <person name="Lipzen A."/>
            <person name="Balint B."/>
            <person name="Henrissat B."/>
            <person name="Andreopoulos B."/>
            <person name="Martin F.M."/>
            <person name="Harder C.B."/>
            <person name="Rigling D."/>
            <person name="Ford K.L."/>
            <person name="Foster G.D."/>
            <person name="Pangilinan J."/>
            <person name="Papanicolaou A."/>
            <person name="Barry K."/>
            <person name="LaButti K."/>
            <person name="Viragh M."/>
            <person name="Koriabine M."/>
            <person name="Yan M."/>
            <person name="Riley R."/>
            <person name="Champramary S."/>
            <person name="Plett K.L."/>
            <person name="Tsai I.J."/>
            <person name="Slot J."/>
            <person name="Sipos G."/>
            <person name="Plett J."/>
            <person name="Nagy L.G."/>
            <person name="Grigoriev I.V."/>
        </authorList>
    </citation>
    <scope>NUCLEOTIDE SEQUENCE</scope>
    <source>
        <strain evidence="2">ICMP 16352</strain>
    </source>
</reference>
<gene>
    <name evidence="2" type="ORF">IW261DRAFT_1475263</name>
</gene>
<dbReference type="Pfam" id="PF00106">
    <property type="entry name" value="adh_short"/>
    <property type="match status" value="1"/>
</dbReference>